<keyword evidence="3" id="KW-0804">Transcription</keyword>
<dbReference type="Proteomes" id="UP000484076">
    <property type="component" value="Unassembled WGS sequence"/>
</dbReference>
<dbReference type="PRINTS" id="PR00455">
    <property type="entry name" value="HTHTETR"/>
</dbReference>
<dbReference type="RefSeq" id="WP_152826146.1">
    <property type="nucleotide sequence ID" value="NZ_WHUT02000005.1"/>
</dbReference>
<evidence type="ECO:0000256" key="3">
    <source>
        <dbReference type="ARBA" id="ARBA00023163"/>
    </source>
</evidence>
<organism evidence="6 7">
    <name type="scientific">Fertoeibacter niger</name>
    <dbReference type="NCBI Taxonomy" id="2656921"/>
    <lineage>
        <taxon>Bacteria</taxon>
        <taxon>Pseudomonadati</taxon>
        <taxon>Pseudomonadota</taxon>
        <taxon>Alphaproteobacteria</taxon>
        <taxon>Rhodobacterales</taxon>
        <taxon>Paracoccaceae</taxon>
        <taxon>Fertoeibacter</taxon>
    </lineage>
</organism>
<dbReference type="GO" id="GO:0000976">
    <property type="term" value="F:transcription cis-regulatory region binding"/>
    <property type="evidence" value="ECO:0007669"/>
    <property type="project" value="TreeGrafter"/>
</dbReference>
<dbReference type="GO" id="GO:0003700">
    <property type="term" value="F:DNA-binding transcription factor activity"/>
    <property type="evidence" value="ECO:0007669"/>
    <property type="project" value="TreeGrafter"/>
</dbReference>
<keyword evidence="1" id="KW-0805">Transcription regulation</keyword>
<dbReference type="SUPFAM" id="SSF46689">
    <property type="entry name" value="Homeodomain-like"/>
    <property type="match status" value="1"/>
</dbReference>
<keyword evidence="7" id="KW-1185">Reference proteome</keyword>
<dbReference type="FunFam" id="1.10.10.60:FF:000141">
    <property type="entry name" value="TetR family transcriptional regulator"/>
    <property type="match status" value="1"/>
</dbReference>
<dbReference type="Gene3D" id="1.10.357.10">
    <property type="entry name" value="Tetracycline Repressor, domain 2"/>
    <property type="match status" value="1"/>
</dbReference>
<comment type="caution">
    <text evidence="6">The sequence shown here is derived from an EMBL/GenBank/DDBJ whole genome shotgun (WGS) entry which is preliminary data.</text>
</comment>
<dbReference type="AlphaFoldDB" id="A0A8X8H246"/>
<feature type="domain" description="HTH tetR-type" evidence="5">
    <location>
        <begin position="14"/>
        <end position="74"/>
    </location>
</feature>
<keyword evidence="2 4" id="KW-0238">DNA-binding</keyword>
<dbReference type="InterPro" id="IPR009057">
    <property type="entry name" value="Homeodomain-like_sf"/>
</dbReference>
<evidence type="ECO:0000256" key="1">
    <source>
        <dbReference type="ARBA" id="ARBA00023015"/>
    </source>
</evidence>
<proteinExistence type="predicted"/>
<dbReference type="InterPro" id="IPR001647">
    <property type="entry name" value="HTH_TetR"/>
</dbReference>
<name>A0A8X8H246_9RHOB</name>
<evidence type="ECO:0000256" key="4">
    <source>
        <dbReference type="PROSITE-ProRule" id="PRU00335"/>
    </source>
</evidence>
<sequence>MQDDSRRSNKDRSDGTRAALVAAARGLFAARGFAGVGTPEIVAAAGVSRGALYHHFTDKEALFAAVVGAEMAAVAAVIRAGTEGCATALEALVTGGEAYLAAMAEPGRVALLLVDAPAVLGPAVLAAMDAEQGGQTLREGLAAAVAAGEMRALPVGVMADLLSAAYDRAALGISLGGDAGEWRAALRQVIGGLQAA</sequence>
<evidence type="ECO:0000259" key="5">
    <source>
        <dbReference type="PROSITE" id="PS50977"/>
    </source>
</evidence>
<gene>
    <name evidence="6" type="ORF">GEU84_010390</name>
</gene>
<evidence type="ECO:0000313" key="6">
    <source>
        <dbReference type="EMBL" id="NUB44792.1"/>
    </source>
</evidence>
<dbReference type="PANTHER" id="PTHR30055">
    <property type="entry name" value="HTH-TYPE TRANSCRIPTIONAL REGULATOR RUTR"/>
    <property type="match status" value="1"/>
</dbReference>
<evidence type="ECO:0000313" key="7">
    <source>
        <dbReference type="Proteomes" id="UP000484076"/>
    </source>
</evidence>
<protein>
    <submittedName>
        <fullName evidence="6">TetR/AcrR family transcriptional regulator</fullName>
    </submittedName>
</protein>
<dbReference type="Pfam" id="PF00440">
    <property type="entry name" value="TetR_N"/>
    <property type="match status" value="1"/>
</dbReference>
<dbReference type="PANTHER" id="PTHR30055:SF234">
    <property type="entry name" value="HTH-TYPE TRANSCRIPTIONAL REGULATOR BETI"/>
    <property type="match status" value="1"/>
</dbReference>
<dbReference type="InterPro" id="IPR050109">
    <property type="entry name" value="HTH-type_TetR-like_transc_reg"/>
</dbReference>
<accession>A0A8X8H246</accession>
<evidence type="ECO:0000256" key="2">
    <source>
        <dbReference type="ARBA" id="ARBA00023125"/>
    </source>
</evidence>
<dbReference type="InterPro" id="IPR049484">
    <property type="entry name" value="Rv0078-like_C"/>
</dbReference>
<reference evidence="6" key="1">
    <citation type="submission" date="2020-05" db="EMBL/GenBank/DDBJ databases">
        <title>Fertoebacter nigrum gen. nov., sp. nov., a new member of the family Rhodobacteraceae.</title>
        <authorList>
            <person name="Szuroczki S."/>
            <person name="Abbaszade G."/>
            <person name="Buni D."/>
            <person name="Schumann P."/>
            <person name="Toth E."/>
        </authorList>
    </citation>
    <scope>NUCLEOTIDE SEQUENCE</scope>
    <source>
        <strain evidence="6">RG-N-1a</strain>
    </source>
</reference>
<feature type="DNA-binding region" description="H-T-H motif" evidence="4">
    <location>
        <begin position="37"/>
        <end position="56"/>
    </location>
</feature>
<dbReference type="Pfam" id="PF21351">
    <property type="entry name" value="TetR_C_41"/>
    <property type="match status" value="1"/>
</dbReference>
<dbReference type="PROSITE" id="PS50977">
    <property type="entry name" value="HTH_TETR_2"/>
    <property type="match status" value="1"/>
</dbReference>
<dbReference type="EMBL" id="WHUT02000005">
    <property type="protein sequence ID" value="NUB44792.1"/>
    <property type="molecule type" value="Genomic_DNA"/>
</dbReference>